<dbReference type="eggNOG" id="ENOG502RAAW">
    <property type="taxonomic scope" value="Eukaryota"/>
</dbReference>
<dbReference type="Proteomes" id="UP000009138">
    <property type="component" value="Unassembled WGS sequence"/>
</dbReference>
<accession>I1CCR0</accession>
<organism evidence="3 4">
    <name type="scientific">Rhizopus delemar (strain RA 99-880 / ATCC MYA-4621 / FGSC 9543 / NRRL 43880)</name>
    <name type="common">Mucormycosis agent</name>
    <name type="synonym">Rhizopus arrhizus var. delemar</name>
    <dbReference type="NCBI Taxonomy" id="246409"/>
    <lineage>
        <taxon>Eukaryota</taxon>
        <taxon>Fungi</taxon>
        <taxon>Fungi incertae sedis</taxon>
        <taxon>Mucoromycota</taxon>
        <taxon>Mucoromycotina</taxon>
        <taxon>Mucoromycetes</taxon>
        <taxon>Mucorales</taxon>
        <taxon>Mucorineae</taxon>
        <taxon>Rhizopodaceae</taxon>
        <taxon>Rhizopus</taxon>
    </lineage>
</organism>
<evidence type="ECO:0000313" key="4">
    <source>
        <dbReference type="Proteomes" id="UP000009138"/>
    </source>
</evidence>
<dbReference type="InParanoid" id="I1CCR0"/>
<keyword evidence="2" id="KW-0812">Transmembrane</keyword>
<feature type="region of interest" description="Disordered" evidence="1">
    <location>
        <begin position="122"/>
        <end position="172"/>
    </location>
</feature>
<evidence type="ECO:0000313" key="3">
    <source>
        <dbReference type="EMBL" id="EIE86240.1"/>
    </source>
</evidence>
<dbReference type="VEuPathDB" id="FungiDB:RO3G_10951"/>
<evidence type="ECO:0000256" key="1">
    <source>
        <dbReference type="SAM" id="MobiDB-lite"/>
    </source>
</evidence>
<keyword evidence="4" id="KW-1185">Reference proteome</keyword>
<feature type="region of interest" description="Disordered" evidence="1">
    <location>
        <begin position="60"/>
        <end position="100"/>
    </location>
</feature>
<dbReference type="OrthoDB" id="2284908at2759"/>
<keyword evidence="2" id="KW-1133">Transmembrane helix</keyword>
<gene>
    <name evidence="3" type="ORF">RO3G_10951</name>
</gene>
<dbReference type="AlphaFoldDB" id="I1CCR0"/>
<sequence>MKRRDQPPANNLKNPFPHYLIIPIALVQSQLYWICSAVCWVFKESGIIHEEQKSTISVKRIRAKSEPTSRPRHRITKKPSRRRVSLPEPSISVRNRPTVHDELNGTTCPPVWWQKTRVRLGHTPVHGDPKPLKNATQNNSELSSTTSSMSRTTSNSSSHSNESNNSKNSKRKFIFKLFHHK</sequence>
<protein>
    <submittedName>
        <fullName evidence="3">Uncharacterized protein</fullName>
    </submittedName>
</protein>
<proteinExistence type="predicted"/>
<feature type="compositionally biased region" description="Basic residues" evidence="1">
    <location>
        <begin position="70"/>
        <end position="84"/>
    </location>
</feature>
<keyword evidence="2" id="KW-0472">Membrane</keyword>
<feature type="compositionally biased region" description="Low complexity" evidence="1">
    <location>
        <begin position="138"/>
        <end position="167"/>
    </location>
</feature>
<dbReference type="OMA" id="VWWQKAK"/>
<reference evidence="3 4" key="1">
    <citation type="journal article" date="2009" name="PLoS Genet.">
        <title>Genomic analysis of the basal lineage fungus Rhizopus oryzae reveals a whole-genome duplication.</title>
        <authorList>
            <person name="Ma L.-J."/>
            <person name="Ibrahim A.S."/>
            <person name="Skory C."/>
            <person name="Grabherr M.G."/>
            <person name="Burger G."/>
            <person name="Butler M."/>
            <person name="Elias M."/>
            <person name="Idnurm A."/>
            <person name="Lang B.F."/>
            <person name="Sone T."/>
            <person name="Abe A."/>
            <person name="Calvo S.E."/>
            <person name="Corrochano L.M."/>
            <person name="Engels R."/>
            <person name="Fu J."/>
            <person name="Hansberg W."/>
            <person name="Kim J.-M."/>
            <person name="Kodira C.D."/>
            <person name="Koehrsen M.J."/>
            <person name="Liu B."/>
            <person name="Miranda-Saavedra D."/>
            <person name="O'Leary S."/>
            <person name="Ortiz-Castellanos L."/>
            <person name="Poulter R."/>
            <person name="Rodriguez-Romero J."/>
            <person name="Ruiz-Herrera J."/>
            <person name="Shen Y.-Q."/>
            <person name="Zeng Q."/>
            <person name="Galagan J."/>
            <person name="Birren B.W."/>
            <person name="Cuomo C.A."/>
            <person name="Wickes B.L."/>
        </authorList>
    </citation>
    <scope>NUCLEOTIDE SEQUENCE [LARGE SCALE GENOMIC DNA]</scope>
    <source>
        <strain evidence="4">RA 99-880 / ATCC MYA-4621 / FGSC 9543 / NRRL 43880</strain>
    </source>
</reference>
<feature type="transmembrane region" description="Helical" evidence="2">
    <location>
        <begin position="20"/>
        <end position="42"/>
    </location>
</feature>
<name>I1CCR0_RHIO9</name>
<dbReference type="GeneID" id="93617916"/>
<dbReference type="RefSeq" id="XP_067521636.1">
    <property type="nucleotide sequence ID" value="XM_067665535.1"/>
</dbReference>
<dbReference type="EMBL" id="CH476739">
    <property type="protein sequence ID" value="EIE86240.1"/>
    <property type="molecule type" value="Genomic_DNA"/>
</dbReference>
<evidence type="ECO:0000256" key="2">
    <source>
        <dbReference type="SAM" id="Phobius"/>
    </source>
</evidence>